<name>A0ABY4UZ56_STRFL</name>
<evidence type="ECO:0000259" key="1">
    <source>
        <dbReference type="SMART" id="SM00923"/>
    </source>
</evidence>
<dbReference type="InterPro" id="IPR020845">
    <property type="entry name" value="AMP-binding_CS"/>
</dbReference>
<accession>A0ABY4UZ56</accession>
<protein>
    <submittedName>
        <fullName evidence="2">Amino acid adenylation domain-containing protein</fullName>
    </submittedName>
</protein>
<dbReference type="InterPro" id="IPR025110">
    <property type="entry name" value="AMP-bd_C"/>
</dbReference>
<dbReference type="NCBIfam" id="TIGR01733">
    <property type="entry name" value="AA-adenyl-dom"/>
    <property type="match status" value="1"/>
</dbReference>
<dbReference type="InterPro" id="IPR000873">
    <property type="entry name" value="AMP-dep_synth/lig_dom"/>
</dbReference>
<dbReference type="InterPro" id="IPR038020">
    <property type="entry name" value="MbtH-like_sf"/>
</dbReference>
<dbReference type="Pfam" id="PF13193">
    <property type="entry name" value="AMP-binding_C"/>
    <property type="match status" value="1"/>
</dbReference>
<dbReference type="Gene3D" id="3.90.820.10">
    <property type="entry name" value="Structural Genomics, Unknown Function 30-nov-00 1gh9 Mol_id"/>
    <property type="match status" value="1"/>
</dbReference>
<evidence type="ECO:0000313" key="2">
    <source>
        <dbReference type="EMBL" id="USC48605.1"/>
    </source>
</evidence>
<dbReference type="SUPFAM" id="SSF160582">
    <property type="entry name" value="MbtH-like"/>
    <property type="match status" value="1"/>
</dbReference>
<dbReference type="CDD" id="cd05930">
    <property type="entry name" value="A_NRPS"/>
    <property type="match status" value="1"/>
</dbReference>
<dbReference type="Pfam" id="PF03621">
    <property type="entry name" value="MbtH"/>
    <property type="match status" value="1"/>
</dbReference>
<dbReference type="InterPro" id="IPR045851">
    <property type="entry name" value="AMP-bd_C_sf"/>
</dbReference>
<evidence type="ECO:0000313" key="3">
    <source>
        <dbReference type="Proteomes" id="UP001056079"/>
    </source>
</evidence>
<dbReference type="SUPFAM" id="SSF56801">
    <property type="entry name" value="Acetyl-CoA synthetase-like"/>
    <property type="match status" value="1"/>
</dbReference>
<dbReference type="InterPro" id="IPR005153">
    <property type="entry name" value="MbtH-like_dom"/>
</dbReference>
<dbReference type="EMBL" id="CP098609">
    <property type="protein sequence ID" value="USC48605.1"/>
    <property type="molecule type" value="Genomic_DNA"/>
</dbReference>
<reference evidence="2" key="1">
    <citation type="submission" date="2021-08" db="EMBL/GenBank/DDBJ databases">
        <title>DNA methylation of m4C regulates biosynthesis of daptomycin in Streptomyces roseosporus L30.</title>
        <authorList>
            <person name="Fang J.-L."/>
        </authorList>
    </citation>
    <scope>NUCLEOTIDE SEQUENCE</scope>
    <source>
        <strain evidence="2">L30</strain>
    </source>
</reference>
<dbReference type="Pfam" id="PF00501">
    <property type="entry name" value="AMP-binding"/>
    <property type="match status" value="1"/>
</dbReference>
<dbReference type="Gene3D" id="3.30.300.30">
    <property type="match status" value="1"/>
</dbReference>
<dbReference type="Proteomes" id="UP001056079">
    <property type="component" value="Chromosome"/>
</dbReference>
<keyword evidence="3" id="KW-1185">Reference proteome</keyword>
<proteinExistence type="predicted"/>
<feature type="domain" description="MbtH-like" evidence="1">
    <location>
        <begin position="3"/>
        <end position="52"/>
    </location>
</feature>
<dbReference type="SMART" id="SM00923">
    <property type="entry name" value="MbtH"/>
    <property type="match status" value="1"/>
</dbReference>
<dbReference type="PROSITE" id="PS00455">
    <property type="entry name" value="AMP_BINDING"/>
    <property type="match status" value="1"/>
</dbReference>
<organism evidence="2 3">
    <name type="scientific">Streptomyces filamentosus</name>
    <name type="common">Streptomyces roseosporus</name>
    <dbReference type="NCBI Taxonomy" id="67294"/>
    <lineage>
        <taxon>Bacteria</taxon>
        <taxon>Bacillati</taxon>
        <taxon>Actinomycetota</taxon>
        <taxon>Actinomycetes</taxon>
        <taxon>Kitasatosporales</taxon>
        <taxon>Streptomycetaceae</taxon>
        <taxon>Streptomyces</taxon>
    </lineage>
</organism>
<dbReference type="RefSeq" id="WP_006125807.1">
    <property type="nucleotide sequence ID" value="NZ_CP098609.1"/>
</dbReference>
<dbReference type="InterPro" id="IPR010071">
    <property type="entry name" value="AA_adenyl_dom"/>
</dbReference>
<dbReference type="Gene3D" id="3.40.50.980">
    <property type="match status" value="2"/>
</dbReference>
<dbReference type="PANTHER" id="PTHR45527:SF1">
    <property type="entry name" value="FATTY ACID SYNTHASE"/>
    <property type="match status" value="1"/>
</dbReference>
<dbReference type="PANTHER" id="PTHR45527">
    <property type="entry name" value="NONRIBOSOMAL PEPTIDE SYNTHETASE"/>
    <property type="match status" value="1"/>
</dbReference>
<gene>
    <name evidence="2" type="ORF">K7395_18650</name>
</gene>
<dbReference type="Gene3D" id="2.30.38.10">
    <property type="entry name" value="Luciferase, Domain 3"/>
    <property type="match status" value="1"/>
</dbReference>
<sequence>MPSPLTTEATFLVLVNTAGARCLWPADASVPAGWSTELDRASRQDCLDFVERAQPHPQPVATPAPAPGPEPVPTLFEQIAARHPERIAVSDAGVRLTYRELNTRANRLARLLLTRGAGPETRVGVLLPRGHEAVTAILAVLKTGACYVPLDPDYPAERVRYMVEDASPVCVVSRDGVDTGGLDAPALRIPSAAAEEPGADPAGAADLRDEERTAPLTADCAAYVIYTSGSTGRPKGVVIEHRSLLHYVGWAADAYPGARTSTLLHSSLSFDLTVTALYVPLLHGGCVHVAALADDPDVRARLDEEPLGFLKVTPSHLAVLPLLPPQFWPSGELVVGGEQLTGSMLRQWRALAPHVTVVNEYGPTEATVGCLEHRVKPGRELADGPVPIGRAVPGVRIRVLDGALRETAPGEEGEICVSGVGLARGYLRRPGVTAERFVADPYGGDGARMYRTGDRGRRDADGTVEFLGRLDDQVKVNGFRIEPGEIEAVLSTHPGVAQVAVVALRGRRGTSRLVAYAVPDGEGAPPTPAALRARAATVLPDHMVPAAYLVLDAFPLTPNGKLDRAALPAPDFRRDPGIAGLPVHG</sequence>